<dbReference type="PANTHER" id="PTHR43740">
    <property type="entry name" value="LEUCYL-TRNA SYNTHETASE"/>
    <property type="match status" value="1"/>
</dbReference>
<dbReference type="Pfam" id="PF09334">
    <property type="entry name" value="tRNA-synt_1g"/>
    <property type="match status" value="1"/>
</dbReference>
<accession>A0AAW5X0J1</accession>
<dbReference type="RefSeq" id="WP_269255128.1">
    <property type="nucleotide sequence ID" value="NZ_JAKHEY010000014.1"/>
</dbReference>
<dbReference type="SUPFAM" id="SSF50677">
    <property type="entry name" value="ValRS/IleRS/LeuRS editing domain"/>
    <property type="match status" value="1"/>
</dbReference>
<dbReference type="CDD" id="cd00812">
    <property type="entry name" value="LeuRS_core"/>
    <property type="match status" value="1"/>
</dbReference>
<keyword evidence="17" id="KW-1185">Reference proteome</keyword>
<proteinExistence type="inferred from homology"/>
<dbReference type="PRINTS" id="PR00985">
    <property type="entry name" value="TRNASYNTHLEU"/>
</dbReference>
<evidence type="ECO:0000313" key="18">
    <source>
        <dbReference type="Proteomes" id="UP001211566"/>
    </source>
</evidence>
<dbReference type="InterPro" id="IPR014729">
    <property type="entry name" value="Rossmann-like_a/b/a_fold"/>
</dbReference>
<dbReference type="GO" id="GO:0002161">
    <property type="term" value="F:aminoacyl-tRNA deacylase activity"/>
    <property type="evidence" value="ECO:0007669"/>
    <property type="project" value="InterPro"/>
</dbReference>
<evidence type="ECO:0000259" key="13">
    <source>
        <dbReference type="Pfam" id="PF09334"/>
    </source>
</evidence>
<feature type="domain" description="Methionyl/Valyl/Leucyl/Isoleucyl-tRNA synthetase anticodon-binding" evidence="12">
    <location>
        <begin position="655"/>
        <end position="765"/>
    </location>
</feature>
<dbReference type="PANTHER" id="PTHR43740:SF2">
    <property type="entry name" value="LEUCINE--TRNA LIGASE, MITOCHONDRIAL"/>
    <property type="match status" value="1"/>
</dbReference>
<dbReference type="InterPro" id="IPR002302">
    <property type="entry name" value="Leu-tRNA-ligase"/>
</dbReference>
<feature type="domain" description="Aminoacyl-tRNA synthetase class Ia" evidence="11">
    <location>
        <begin position="411"/>
        <end position="599"/>
    </location>
</feature>
<evidence type="ECO:0000256" key="1">
    <source>
        <dbReference type="ARBA" id="ARBA00005594"/>
    </source>
</evidence>
<dbReference type="GO" id="GO:0005524">
    <property type="term" value="F:ATP binding"/>
    <property type="evidence" value="ECO:0007669"/>
    <property type="project" value="UniProtKB-UniRule"/>
</dbReference>
<gene>
    <name evidence="9 16" type="primary">leuS</name>
    <name evidence="15" type="ORF">L2772_07940</name>
    <name evidence="16" type="ORF">L2Z99_07510</name>
</gene>
<comment type="caution">
    <text evidence="16">The sequence shown here is derived from an EMBL/GenBank/DDBJ whole genome shotgun (WGS) entry which is preliminary data.</text>
</comment>
<dbReference type="FunFam" id="1.10.730.10:FF:000011">
    <property type="entry name" value="Leucine--tRNA ligase chloroplastic/mitochondrial"/>
    <property type="match status" value="1"/>
</dbReference>
<evidence type="ECO:0000313" key="15">
    <source>
        <dbReference type="EMBL" id="MCZ3622776.1"/>
    </source>
</evidence>
<dbReference type="EMBL" id="JAKHEY010000014">
    <property type="protein sequence ID" value="MCZ9678898.1"/>
    <property type="molecule type" value="Genomic_DNA"/>
</dbReference>
<dbReference type="InterPro" id="IPR015413">
    <property type="entry name" value="Methionyl/Leucyl_tRNA_Synth"/>
</dbReference>
<dbReference type="Pfam" id="PF13603">
    <property type="entry name" value="tRNA-synt_1_2"/>
    <property type="match status" value="1"/>
</dbReference>
<dbReference type="Gene3D" id="1.10.730.10">
    <property type="entry name" value="Isoleucyl-tRNA Synthetase, Domain 1"/>
    <property type="match status" value="1"/>
</dbReference>
<dbReference type="NCBIfam" id="TIGR00396">
    <property type="entry name" value="leuS_bact"/>
    <property type="match status" value="1"/>
</dbReference>
<dbReference type="HAMAP" id="MF_00049_B">
    <property type="entry name" value="Leu_tRNA_synth_B"/>
    <property type="match status" value="1"/>
</dbReference>
<evidence type="ECO:0000256" key="8">
    <source>
        <dbReference type="ARBA" id="ARBA00047469"/>
    </source>
</evidence>
<dbReference type="FunFam" id="1.10.730.10:FF:000012">
    <property type="entry name" value="Leucine--tRNA ligase"/>
    <property type="match status" value="1"/>
</dbReference>
<dbReference type="AlphaFoldDB" id="A0AAW5X0J1"/>
<keyword evidence="6 9" id="KW-0648">Protein biosynthesis</keyword>
<comment type="caution">
    <text evidence="9">Lacks conserved residue(s) required for the propagation of feature annotation.</text>
</comment>
<evidence type="ECO:0000259" key="11">
    <source>
        <dbReference type="Pfam" id="PF00133"/>
    </source>
</evidence>
<evidence type="ECO:0000313" key="16">
    <source>
        <dbReference type="EMBL" id="MCZ9678898.1"/>
    </source>
</evidence>
<keyword evidence="2 9" id="KW-0963">Cytoplasm</keyword>
<dbReference type="SUPFAM" id="SSF52374">
    <property type="entry name" value="Nucleotidylyl transferase"/>
    <property type="match status" value="1"/>
</dbReference>
<evidence type="ECO:0000256" key="10">
    <source>
        <dbReference type="RuleBase" id="RU363035"/>
    </source>
</evidence>
<evidence type="ECO:0000256" key="5">
    <source>
        <dbReference type="ARBA" id="ARBA00022840"/>
    </source>
</evidence>
<dbReference type="InterPro" id="IPR009080">
    <property type="entry name" value="tRNAsynth_Ia_anticodon-bd"/>
</dbReference>
<dbReference type="FunFam" id="3.10.20.590:FF:000001">
    <property type="entry name" value="Leucine--tRNA ligase"/>
    <property type="match status" value="1"/>
</dbReference>
<evidence type="ECO:0000259" key="14">
    <source>
        <dbReference type="Pfam" id="PF13603"/>
    </source>
</evidence>
<comment type="similarity">
    <text evidence="1 9 10">Belongs to the class-I aminoacyl-tRNA synthetase family.</text>
</comment>
<dbReference type="Pfam" id="PF00133">
    <property type="entry name" value="tRNA-synt_1"/>
    <property type="match status" value="1"/>
</dbReference>
<dbReference type="EC" id="6.1.1.4" evidence="9"/>
<dbReference type="InterPro" id="IPR002300">
    <property type="entry name" value="aa-tRNA-synth_Ia"/>
</dbReference>
<dbReference type="Proteomes" id="UP001211566">
    <property type="component" value="Unassembled WGS sequence"/>
</dbReference>
<reference evidence="15 17" key="2">
    <citation type="submission" date="2022-01" db="EMBL/GenBank/DDBJ databases">
        <title>VMRC isolate genome collection.</title>
        <authorList>
            <person name="France M."/>
            <person name="Rutt L."/>
            <person name="Humphrys M."/>
            <person name="Ravel J."/>
        </authorList>
    </citation>
    <scope>NUCLEOTIDE SEQUENCE [LARGE SCALE GENOMIC DNA]</scope>
    <source>
        <strain evidence="15 17">C0172B4</strain>
    </source>
</reference>
<evidence type="ECO:0000256" key="9">
    <source>
        <dbReference type="HAMAP-Rule" id="MF_00049"/>
    </source>
</evidence>
<dbReference type="Pfam" id="PF08264">
    <property type="entry name" value="Anticodon_1"/>
    <property type="match status" value="1"/>
</dbReference>
<organism evidence="16 18">
    <name type="scientific">Lactobacillus mulieris</name>
    <dbReference type="NCBI Taxonomy" id="2508708"/>
    <lineage>
        <taxon>Bacteria</taxon>
        <taxon>Bacillati</taxon>
        <taxon>Bacillota</taxon>
        <taxon>Bacilli</taxon>
        <taxon>Lactobacillales</taxon>
        <taxon>Lactobacillaceae</taxon>
        <taxon>Lactobacillus</taxon>
    </lineage>
</organism>
<keyword evidence="4 9" id="KW-0547">Nucleotide-binding</keyword>
<name>A0AAW5X0J1_9LACO</name>
<feature type="domain" description="Leucyl-tRNA synthetase editing" evidence="14">
    <location>
        <begin position="218"/>
        <end position="398"/>
    </location>
</feature>
<dbReference type="PROSITE" id="PS00178">
    <property type="entry name" value="AA_TRNA_LIGASE_I"/>
    <property type="match status" value="1"/>
</dbReference>
<sequence>MYNHKVVEKKWQKYWAEHNTFKTGTDPKKKNYYALDMFPFPSGKGLHVGHPEGYTATDIVSRMKRAQGYNVLHPMGWDAFGLPTEQYALKTGQDPAVVTDENIANFKKQLNMLGFSYDWNREVKTSDPNYYKWTQWVFEQMYKMGLAYEAEVPVNWSPDLGTVVANEEIVDGKTERGGYPVYRRNMRQWMLKMTAYADRLLEDLDDLDWPEPVKEMQRNWIGRSEGAQVRFKIKDSDKNFEVYTTRPDTLYGVCYTVLAPENPLVKEITTPEQKSAVEAYIKEVESKSDLERTDLNKDKSGVFTGAFAINPVNGEEVPVWIGDYVLASYGTGAVMAVPAHDQRDYEFAKKHDLPIKRVIEGGDLDKEAFVDDGVHVNSDILNGLNIEDAKKKIIAYLEEHNLGEAKVNYKLRDWDFSRQRYWGEPIPVIHWEDGETTLVPEDELPLVLPHATDIKPSGTPESPLANLTDWVNVVDENGRKGKRETNTMPNWAGSSWYYLRYVDPHNNEKLGDYELFKKWLPVDLYIGGAEHAVRHLLYARFWHKVLYDLGVVPTKEPFQRLYNQGLILKDHDKMSKSKGNVVNPDEVIEEYGADSLRTYEMFMGPLDASIDWDDNGPASTKKFLDRVWRLFVNDLDLDPIVSDKVVEGNDGSLDKVYNQTVKKVTEDFESLHFNTAISQMMVFVNEAQKAKTIPMEYAEGFVKLLAPVAPHMMEEIWQVLGHNESISYAEWPKFDPEKLVESTVEIMVQVNGKLRGKFSAAKDAAKDELEKAAMADHHVQKFLEGKDVKKVIVIPNKIVNIVAK</sequence>
<dbReference type="EMBL" id="JAKHPW010000014">
    <property type="protein sequence ID" value="MCZ3622776.1"/>
    <property type="molecule type" value="Genomic_DNA"/>
</dbReference>
<dbReference type="Gene3D" id="3.40.50.620">
    <property type="entry name" value="HUPs"/>
    <property type="match status" value="2"/>
</dbReference>
<dbReference type="InterPro" id="IPR013155">
    <property type="entry name" value="M/V/L/I-tRNA-synth_anticd-bd"/>
</dbReference>
<keyword evidence="3 9" id="KW-0436">Ligase</keyword>
<evidence type="ECO:0000256" key="7">
    <source>
        <dbReference type="ARBA" id="ARBA00023146"/>
    </source>
</evidence>
<dbReference type="CDD" id="cd07958">
    <property type="entry name" value="Anticodon_Ia_Leu_BEm"/>
    <property type="match status" value="1"/>
</dbReference>
<evidence type="ECO:0000259" key="12">
    <source>
        <dbReference type="Pfam" id="PF08264"/>
    </source>
</evidence>
<evidence type="ECO:0000256" key="4">
    <source>
        <dbReference type="ARBA" id="ARBA00022741"/>
    </source>
</evidence>
<dbReference type="InterPro" id="IPR001412">
    <property type="entry name" value="aa-tRNA-synth_I_CS"/>
</dbReference>
<keyword evidence="7 9" id="KW-0030">Aminoacyl-tRNA synthetase</keyword>
<dbReference type="FunFam" id="3.40.50.620:FF:000077">
    <property type="entry name" value="Leucine--tRNA ligase"/>
    <property type="match status" value="1"/>
</dbReference>
<keyword evidence="5 9" id="KW-0067">ATP-binding</keyword>
<evidence type="ECO:0000313" key="17">
    <source>
        <dbReference type="Proteomes" id="UP001211420"/>
    </source>
</evidence>
<protein>
    <recommendedName>
        <fullName evidence="9">Leucine--tRNA ligase</fullName>
        <ecNumber evidence="9">6.1.1.4</ecNumber>
    </recommendedName>
    <alternativeName>
        <fullName evidence="9">Leucyl-tRNA synthetase</fullName>
        <shortName evidence="9">LeuRS</shortName>
    </alternativeName>
</protein>
<feature type="binding site" evidence="9">
    <location>
        <position position="576"/>
    </location>
    <ligand>
        <name>ATP</name>
        <dbReference type="ChEBI" id="CHEBI:30616"/>
    </ligand>
</feature>
<feature type="domain" description="Methionyl/Leucyl tRNA synthetase" evidence="13">
    <location>
        <begin position="45"/>
        <end position="168"/>
    </location>
</feature>
<evidence type="ECO:0000256" key="2">
    <source>
        <dbReference type="ARBA" id="ARBA00022490"/>
    </source>
</evidence>
<dbReference type="Gene3D" id="3.10.20.590">
    <property type="match status" value="1"/>
</dbReference>
<comment type="subcellular location">
    <subcellularLocation>
        <location evidence="9">Cytoplasm</location>
    </subcellularLocation>
</comment>
<dbReference type="InterPro" id="IPR025709">
    <property type="entry name" value="Leu_tRNA-synth_edit"/>
</dbReference>
<evidence type="ECO:0000256" key="3">
    <source>
        <dbReference type="ARBA" id="ARBA00022598"/>
    </source>
</evidence>
<dbReference type="SUPFAM" id="SSF47323">
    <property type="entry name" value="Anticodon-binding domain of a subclass of class I aminoacyl-tRNA synthetases"/>
    <property type="match status" value="1"/>
</dbReference>
<dbReference type="Proteomes" id="UP001211420">
    <property type="component" value="Unassembled WGS sequence"/>
</dbReference>
<feature type="short sequence motif" description="'KMSKS' region" evidence="9">
    <location>
        <begin position="573"/>
        <end position="577"/>
    </location>
</feature>
<dbReference type="GO" id="GO:0004823">
    <property type="term" value="F:leucine-tRNA ligase activity"/>
    <property type="evidence" value="ECO:0007669"/>
    <property type="project" value="UniProtKB-UniRule"/>
</dbReference>
<dbReference type="InterPro" id="IPR009008">
    <property type="entry name" value="Val/Leu/Ile-tRNA-synth_edit"/>
</dbReference>
<comment type="catalytic activity">
    <reaction evidence="8 9">
        <text>tRNA(Leu) + L-leucine + ATP = L-leucyl-tRNA(Leu) + AMP + diphosphate</text>
        <dbReference type="Rhea" id="RHEA:11688"/>
        <dbReference type="Rhea" id="RHEA-COMP:9613"/>
        <dbReference type="Rhea" id="RHEA-COMP:9622"/>
        <dbReference type="ChEBI" id="CHEBI:30616"/>
        <dbReference type="ChEBI" id="CHEBI:33019"/>
        <dbReference type="ChEBI" id="CHEBI:57427"/>
        <dbReference type="ChEBI" id="CHEBI:78442"/>
        <dbReference type="ChEBI" id="CHEBI:78494"/>
        <dbReference type="ChEBI" id="CHEBI:456215"/>
        <dbReference type="EC" id="6.1.1.4"/>
    </reaction>
</comment>
<evidence type="ECO:0000256" key="6">
    <source>
        <dbReference type="ARBA" id="ARBA00022917"/>
    </source>
</evidence>
<dbReference type="GO" id="GO:0006429">
    <property type="term" value="P:leucyl-tRNA aminoacylation"/>
    <property type="evidence" value="ECO:0007669"/>
    <property type="project" value="UniProtKB-UniRule"/>
</dbReference>
<dbReference type="FunFam" id="3.40.50.620:FF:000056">
    <property type="entry name" value="Leucine--tRNA ligase"/>
    <property type="match status" value="1"/>
</dbReference>
<reference evidence="16" key="1">
    <citation type="submission" date="2022-01" db="EMBL/GenBank/DDBJ databases">
        <title>STING isolate genome collection.</title>
        <authorList>
            <person name="France M."/>
            <person name="Rutt L."/>
            <person name="Humphrys M."/>
            <person name="Ravel J."/>
        </authorList>
    </citation>
    <scope>NUCLEOTIDE SEQUENCE</scope>
    <source>
        <strain evidence="16">C0081E5</strain>
    </source>
</reference>
<dbReference type="GO" id="GO:0005829">
    <property type="term" value="C:cytosol"/>
    <property type="evidence" value="ECO:0007669"/>
    <property type="project" value="TreeGrafter"/>
</dbReference>